<protein>
    <recommendedName>
        <fullName evidence="3">N-acetyltransferase domain-containing protein</fullName>
    </recommendedName>
</protein>
<keyword evidence="2" id="KW-0012">Acyltransferase</keyword>
<keyword evidence="5" id="KW-1185">Reference proteome</keyword>
<sequence>MIAGASLARLPAMIRIRAMTGKDVPSASRLLGESWRRTYSPIIGAETTARISDEYHAPHRIAAELADDNKMSFVAERPDGSIAGYAMAKMDATGDVMLERLHIDKSEFGTGLAADMLHAVFAAHAGIPSIALEVIEGNDRAIAFYRKHGFEVVERRPASHGAEGHSSFIMRRLLPRA</sequence>
<dbReference type="Proteomes" id="UP000012062">
    <property type="component" value="Unassembled WGS sequence"/>
</dbReference>
<dbReference type="InterPro" id="IPR016181">
    <property type="entry name" value="Acyl_CoA_acyltransferase"/>
</dbReference>
<evidence type="ECO:0000256" key="2">
    <source>
        <dbReference type="ARBA" id="ARBA00023315"/>
    </source>
</evidence>
<dbReference type="PROSITE" id="PS51186">
    <property type="entry name" value="GNAT"/>
    <property type="match status" value="1"/>
</dbReference>
<dbReference type="PANTHER" id="PTHR43877">
    <property type="entry name" value="AMINOALKYLPHOSPHONATE N-ACETYLTRANSFERASE-RELATED-RELATED"/>
    <property type="match status" value="1"/>
</dbReference>
<accession>M5ET36</accession>
<evidence type="ECO:0000259" key="3">
    <source>
        <dbReference type="PROSITE" id="PS51186"/>
    </source>
</evidence>
<dbReference type="InterPro" id="IPR000182">
    <property type="entry name" value="GNAT_dom"/>
</dbReference>
<gene>
    <name evidence="4" type="ORF">MESS2_730020</name>
</gene>
<reference evidence="4 5" key="1">
    <citation type="submission" date="2013-02" db="EMBL/GenBank/DDBJ databases">
        <authorList>
            <person name="Genoscope - CEA"/>
        </authorList>
    </citation>
    <scope>NUCLEOTIDE SEQUENCE [LARGE SCALE GENOMIC DNA]</scope>
    <source>
        <strain evidence="4 5">STM 2683</strain>
    </source>
</reference>
<dbReference type="InterPro" id="IPR050832">
    <property type="entry name" value="Bact_Acetyltransf"/>
</dbReference>
<dbReference type="AlphaFoldDB" id="M5ET36"/>
<dbReference type="eggNOG" id="COG0456">
    <property type="taxonomic scope" value="Bacteria"/>
</dbReference>
<comment type="caution">
    <text evidence="4">The sequence shown here is derived from an EMBL/GenBank/DDBJ whole genome shotgun (WGS) entry which is preliminary data.</text>
</comment>
<evidence type="ECO:0000256" key="1">
    <source>
        <dbReference type="ARBA" id="ARBA00022679"/>
    </source>
</evidence>
<dbReference type="Gene3D" id="3.40.630.30">
    <property type="match status" value="1"/>
</dbReference>
<dbReference type="STRING" id="1297569.MESS2_730020"/>
<evidence type="ECO:0000313" key="4">
    <source>
        <dbReference type="EMBL" id="CCV08124.1"/>
    </source>
</evidence>
<dbReference type="Pfam" id="PF00583">
    <property type="entry name" value="Acetyltransf_1"/>
    <property type="match status" value="1"/>
</dbReference>
<name>M5ET36_9HYPH</name>
<evidence type="ECO:0000313" key="5">
    <source>
        <dbReference type="Proteomes" id="UP000012062"/>
    </source>
</evidence>
<dbReference type="EMBL" id="CAUM01000143">
    <property type="protein sequence ID" value="CCV08124.1"/>
    <property type="molecule type" value="Genomic_DNA"/>
</dbReference>
<proteinExistence type="predicted"/>
<keyword evidence="1" id="KW-0808">Transferase</keyword>
<dbReference type="GO" id="GO:0016747">
    <property type="term" value="F:acyltransferase activity, transferring groups other than amino-acyl groups"/>
    <property type="evidence" value="ECO:0007669"/>
    <property type="project" value="InterPro"/>
</dbReference>
<organism evidence="4 5">
    <name type="scientific">Mesorhizobium metallidurans STM 2683</name>
    <dbReference type="NCBI Taxonomy" id="1297569"/>
    <lineage>
        <taxon>Bacteria</taxon>
        <taxon>Pseudomonadati</taxon>
        <taxon>Pseudomonadota</taxon>
        <taxon>Alphaproteobacteria</taxon>
        <taxon>Hyphomicrobiales</taxon>
        <taxon>Phyllobacteriaceae</taxon>
        <taxon>Mesorhizobium</taxon>
    </lineage>
</organism>
<dbReference type="SUPFAM" id="SSF55729">
    <property type="entry name" value="Acyl-CoA N-acyltransferases (Nat)"/>
    <property type="match status" value="1"/>
</dbReference>
<feature type="domain" description="N-acetyltransferase" evidence="3">
    <location>
        <begin position="14"/>
        <end position="175"/>
    </location>
</feature>